<organism evidence="9 10">
    <name type="scientific">Remersonia thermophila</name>
    <dbReference type="NCBI Taxonomy" id="72144"/>
    <lineage>
        <taxon>Eukaryota</taxon>
        <taxon>Fungi</taxon>
        <taxon>Dikarya</taxon>
        <taxon>Ascomycota</taxon>
        <taxon>Pezizomycotina</taxon>
        <taxon>Sordariomycetes</taxon>
        <taxon>Sordariomycetidae</taxon>
        <taxon>Sordariales</taxon>
        <taxon>Sordariales incertae sedis</taxon>
        <taxon>Remersonia</taxon>
    </lineage>
</organism>
<keyword evidence="4" id="KW-0804">Transcription</keyword>
<dbReference type="GeneID" id="98122270"/>
<keyword evidence="10" id="KW-1185">Reference proteome</keyword>
<dbReference type="PROSITE" id="PS00036">
    <property type="entry name" value="BZIP_BASIC"/>
    <property type="match status" value="1"/>
</dbReference>
<gene>
    <name evidence="9" type="ORF">VTJ83DRAFT_1464</name>
</gene>
<evidence type="ECO:0000256" key="6">
    <source>
        <dbReference type="SAM" id="Coils"/>
    </source>
</evidence>
<comment type="caution">
    <text evidence="9">The sequence shown here is derived from an EMBL/GenBank/DDBJ whole genome shotgun (WGS) entry which is preliminary data.</text>
</comment>
<comment type="subcellular location">
    <subcellularLocation>
        <location evidence="1">Nucleus</location>
    </subcellularLocation>
</comment>
<dbReference type="PANTHER" id="PTHR13044:SF14">
    <property type="entry name" value="CRYPTOCEPHAL, ISOFORM A"/>
    <property type="match status" value="1"/>
</dbReference>
<dbReference type="RefSeq" id="XP_070868004.1">
    <property type="nucleotide sequence ID" value="XM_071007626.1"/>
</dbReference>
<keyword evidence="5" id="KW-0539">Nucleus</keyword>
<dbReference type="InterPro" id="IPR004827">
    <property type="entry name" value="bZIP"/>
</dbReference>
<evidence type="ECO:0000256" key="1">
    <source>
        <dbReference type="ARBA" id="ARBA00004123"/>
    </source>
</evidence>
<feature type="coiled-coil region" evidence="6">
    <location>
        <begin position="251"/>
        <end position="292"/>
    </location>
</feature>
<dbReference type="Pfam" id="PF07716">
    <property type="entry name" value="bZIP_2"/>
    <property type="match status" value="1"/>
</dbReference>
<evidence type="ECO:0000256" key="5">
    <source>
        <dbReference type="ARBA" id="ARBA00023242"/>
    </source>
</evidence>
<name>A0ABR4DGI2_9PEZI</name>
<evidence type="ECO:0000256" key="4">
    <source>
        <dbReference type="ARBA" id="ARBA00023163"/>
    </source>
</evidence>
<protein>
    <recommendedName>
        <fullName evidence="8">BZIP domain-containing protein</fullName>
    </recommendedName>
</protein>
<dbReference type="InterPro" id="IPR046347">
    <property type="entry name" value="bZIP_sf"/>
</dbReference>
<feature type="compositionally biased region" description="Polar residues" evidence="7">
    <location>
        <begin position="209"/>
        <end position="218"/>
    </location>
</feature>
<accession>A0ABR4DGI2</accession>
<dbReference type="SMART" id="SM00338">
    <property type="entry name" value="BRLZ"/>
    <property type="match status" value="1"/>
</dbReference>
<feature type="domain" description="BZIP" evidence="8">
    <location>
        <begin position="233"/>
        <end position="294"/>
    </location>
</feature>
<feature type="region of interest" description="Disordered" evidence="7">
    <location>
        <begin position="136"/>
        <end position="218"/>
    </location>
</feature>
<keyword evidence="2" id="KW-0805">Transcription regulation</keyword>
<keyword evidence="6" id="KW-0175">Coiled coil</keyword>
<reference evidence="9 10" key="1">
    <citation type="journal article" date="2024" name="Commun. Biol.">
        <title>Comparative genomic analysis of thermophilic fungi reveals convergent evolutionary adaptations and gene losses.</title>
        <authorList>
            <person name="Steindorff A.S."/>
            <person name="Aguilar-Pontes M.V."/>
            <person name="Robinson A.J."/>
            <person name="Andreopoulos B."/>
            <person name="LaButti K."/>
            <person name="Kuo A."/>
            <person name="Mondo S."/>
            <person name="Riley R."/>
            <person name="Otillar R."/>
            <person name="Haridas S."/>
            <person name="Lipzen A."/>
            <person name="Grimwood J."/>
            <person name="Schmutz J."/>
            <person name="Clum A."/>
            <person name="Reid I.D."/>
            <person name="Moisan M.C."/>
            <person name="Butler G."/>
            <person name="Nguyen T.T.M."/>
            <person name="Dewar K."/>
            <person name="Conant G."/>
            <person name="Drula E."/>
            <person name="Henrissat B."/>
            <person name="Hansel C."/>
            <person name="Singer S."/>
            <person name="Hutchinson M.I."/>
            <person name="de Vries R.P."/>
            <person name="Natvig D.O."/>
            <person name="Powell A.J."/>
            <person name="Tsang A."/>
            <person name="Grigoriev I.V."/>
        </authorList>
    </citation>
    <scope>NUCLEOTIDE SEQUENCE [LARGE SCALE GENOMIC DNA]</scope>
    <source>
        <strain evidence="9 10">ATCC 22073</strain>
    </source>
</reference>
<keyword evidence="3" id="KW-0238">DNA-binding</keyword>
<dbReference type="PROSITE" id="PS50217">
    <property type="entry name" value="BZIP"/>
    <property type="match status" value="1"/>
</dbReference>
<dbReference type="CDD" id="cd14686">
    <property type="entry name" value="bZIP"/>
    <property type="match status" value="1"/>
</dbReference>
<proteinExistence type="predicted"/>
<sequence length="307" mass="33237">MCIHNDSSRHLVDRFLLFISQLRGRPYIVQEEWTQQETQSQCVASASLSLPSIPSDGLFHNSLLLDGYHDLGPLIDNFTSDSAANPLDPTDPVSTFPNEHDLSSLATPALADFDFACTDLDPFTIPVLNGFAPFPGSSSSSSPSVPSLTNTPTTAPLHSPSPDPPSSIDKSLLYPGLKLPPAKPPSTSRPGRRPARASLSRTAGGRVTKPSSGITPTANPTVIAAAAEEEDVDPEVLDRRYRNNLAAKRYRQKKIDRIQELEAEVQRVTEERDDLRIRLARQEAEVAALRAILKLKIGGGGDAAEKD</sequence>
<dbReference type="PANTHER" id="PTHR13044">
    <property type="entry name" value="ACTIVATING TRANSCRIPTION FACTOR ATF 4/5"/>
    <property type="match status" value="1"/>
</dbReference>
<evidence type="ECO:0000313" key="9">
    <source>
        <dbReference type="EMBL" id="KAL2269280.1"/>
    </source>
</evidence>
<feature type="compositionally biased region" description="Low complexity" evidence="7">
    <location>
        <begin position="136"/>
        <end position="154"/>
    </location>
</feature>
<evidence type="ECO:0000259" key="8">
    <source>
        <dbReference type="PROSITE" id="PS50217"/>
    </source>
</evidence>
<evidence type="ECO:0000256" key="7">
    <source>
        <dbReference type="SAM" id="MobiDB-lite"/>
    </source>
</evidence>
<dbReference type="SUPFAM" id="SSF57959">
    <property type="entry name" value="Leucine zipper domain"/>
    <property type="match status" value="1"/>
</dbReference>
<dbReference type="Proteomes" id="UP001600064">
    <property type="component" value="Unassembled WGS sequence"/>
</dbReference>
<evidence type="ECO:0000313" key="10">
    <source>
        <dbReference type="Proteomes" id="UP001600064"/>
    </source>
</evidence>
<dbReference type="Gene3D" id="1.20.5.170">
    <property type="match status" value="1"/>
</dbReference>
<evidence type="ECO:0000256" key="2">
    <source>
        <dbReference type="ARBA" id="ARBA00023015"/>
    </source>
</evidence>
<dbReference type="EMBL" id="JAZGUE010000002">
    <property type="protein sequence ID" value="KAL2269280.1"/>
    <property type="molecule type" value="Genomic_DNA"/>
</dbReference>
<evidence type="ECO:0000256" key="3">
    <source>
        <dbReference type="ARBA" id="ARBA00023125"/>
    </source>
</evidence>